<sequence>MVFVLCLHGVKLVSWRATEFLNVSLKQGKMVRALQFYSTSKNTGKKDVDSSLAGNEKRKTLLDRLGNGLNLGTWKFYMQDLVFKNLKPDIVPLSYKMCYRSGLETYANLAITTAVSAATCISAGLVYQLLQVDSAPLTEEIIGFGIAGVVSIIALMIVSLRVPLRIYYSPKSDDFLVFMPRFIPYATRKLCIQPGQLAPPTSTSGFLPWINIQHIHTESKQKILIDGDKFILPMYYNKLMGY</sequence>
<protein>
    <submittedName>
        <fullName evidence="1">Uncharacterized protein</fullName>
    </submittedName>
</protein>
<dbReference type="AlphaFoldDB" id="A0A0N7ZHF3"/>
<reference evidence="1" key="2">
    <citation type="submission" date="2015-10" db="EMBL/GenBank/DDBJ databases">
        <authorList>
            <person name="Gilbert D.G."/>
        </authorList>
    </citation>
    <scope>NUCLEOTIDE SEQUENCE</scope>
</reference>
<organism evidence="1">
    <name type="scientific">Daphnia magna</name>
    <dbReference type="NCBI Taxonomy" id="35525"/>
    <lineage>
        <taxon>Eukaryota</taxon>
        <taxon>Metazoa</taxon>
        <taxon>Ecdysozoa</taxon>
        <taxon>Arthropoda</taxon>
        <taxon>Crustacea</taxon>
        <taxon>Branchiopoda</taxon>
        <taxon>Diplostraca</taxon>
        <taxon>Cladocera</taxon>
        <taxon>Anomopoda</taxon>
        <taxon>Daphniidae</taxon>
        <taxon>Daphnia</taxon>
    </lineage>
</organism>
<accession>A0A0N7ZHF3</accession>
<reference evidence="1" key="1">
    <citation type="submission" date="2015-10" db="EMBL/GenBank/DDBJ databases">
        <title>Daphnia magna gene sets from two clonal populations assembled and annotated with EvidentialGene.</title>
        <authorList>
            <person name="Gilbert D."/>
            <person name="Podicheti R."/>
            <person name="Orsini L."/>
            <person name="Colbourne J."/>
            <person name="Pfrender M."/>
        </authorList>
    </citation>
    <scope>NUCLEOTIDE SEQUENCE</scope>
</reference>
<name>A0A0N7ZHF3_9CRUS</name>
<evidence type="ECO:0000313" key="1">
    <source>
        <dbReference type="EMBL" id="JAI78288.1"/>
    </source>
</evidence>
<proteinExistence type="predicted"/>
<dbReference type="EMBL" id="GDIP01245113">
    <property type="protein sequence ID" value="JAI78288.1"/>
    <property type="molecule type" value="Transcribed_RNA"/>
</dbReference>